<keyword evidence="3 7" id="KW-0479">Metal-binding</keyword>
<dbReference type="InterPro" id="IPR002401">
    <property type="entry name" value="Cyt_P450_E_grp-I"/>
</dbReference>
<dbReference type="Proteomes" id="UP000199111">
    <property type="component" value="Unassembled WGS sequence"/>
</dbReference>
<evidence type="ECO:0000256" key="3">
    <source>
        <dbReference type="ARBA" id="ARBA00022723"/>
    </source>
</evidence>
<evidence type="ECO:0000256" key="9">
    <source>
        <dbReference type="SAM" id="MobiDB-lite"/>
    </source>
</evidence>
<dbReference type="GO" id="GO:0004497">
    <property type="term" value="F:monooxygenase activity"/>
    <property type="evidence" value="ECO:0007669"/>
    <property type="project" value="UniProtKB-KW"/>
</dbReference>
<evidence type="ECO:0000313" key="11">
    <source>
        <dbReference type="Proteomes" id="UP000199111"/>
    </source>
</evidence>
<evidence type="ECO:0000256" key="2">
    <source>
        <dbReference type="ARBA" id="ARBA00022617"/>
    </source>
</evidence>
<accession>A0A1I4DZQ1</accession>
<dbReference type="PANTHER" id="PTHR24291">
    <property type="entry name" value="CYTOCHROME P450 FAMILY 4"/>
    <property type="match status" value="1"/>
</dbReference>
<keyword evidence="4 8" id="KW-0560">Oxidoreductase</keyword>
<comment type="cofactor">
    <cofactor evidence="7">
        <name>heme</name>
        <dbReference type="ChEBI" id="CHEBI:30413"/>
    </cofactor>
</comment>
<evidence type="ECO:0000313" key="10">
    <source>
        <dbReference type="EMBL" id="SFK98419.1"/>
    </source>
</evidence>
<dbReference type="PROSITE" id="PS00086">
    <property type="entry name" value="CYTOCHROME_P450"/>
    <property type="match status" value="1"/>
</dbReference>
<keyword evidence="2 7" id="KW-0349">Heme</keyword>
<organism evidence="10 11">
    <name type="scientific">Streptosporangium canum</name>
    <dbReference type="NCBI Taxonomy" id="324952"/>
    <lineage>
        <taxon>Bacteria</taxon>
        <taxon>Bacillati</taxon>
        <taxon>Actinomycetota</taxon>
        <taxon>Actinomycetes</taxon>
        <taxon>Streptosporangiales</taxon>
        <taxon>Streptosporangiaceae</taxon>
        <taxon>Streptosporangium</taxon>
    </lineage>
</organism>
<dbReference type="GO" id="GO:0020037">
    <property type="term" value="F:heme binding"/>
    <property type="evidence" value="ECO:0007669"/>
    <property type="project" value="InterPro"/>
</dbReference>
<keyword evidence="5 7" id="KW-0408">Iron</keyword>
<dbReference type="AlphaFoldDB" id="A0A1I4DZQ1"/>
<keyword evidence="11" id="KW-1185">Reference proteome</keyword>
<evidence type="ECO:0000256" key="4">
    <source>
        <dbReference type="ARBA" id="ARBA00023002"/>
    </source>
</evidence>
<dbReference type="InterPro" id="IPR017972">
    <property type="entry name" value="Cyt_P450_CS"/>
</dbReference>
<dbReference type="PANTHER" id="PTHR24291:SF50">
    <property type="entry name" value="BIFUNCTIONAL ALBAFLAVENONE MONOOXYGENASE_TERPENE SYNTHASE"/>
    <property type="match status" value="1"/>
</dbReference>
<feature type="region of interest" description="Disordered" evidence="9">
    <location>
        <begin position="1"/>
        <end position="29"/>
    </location>
</feature>
<dbReference type="RefSeq" id="WP_093891674.1">
    <property type="nucleotide sequence ID" value="NZ_FOQY01000045.1"/>
</dbReference>
<dbReference type="GeneID" id="96303153"/>
<evidence type="ECO:0000256" key="8">
    <source>
        <dbReference type="RuleBase" id="RU000461"/>
    </source>
</evidence>
<comment type="similarity">
    <text evidence="1 8">Belongs to the cytochrome P450 family.</text>
</comment>
<name>A0A1I4DZQ1_9ACTN</name>
<dbReference type="Pfam" id="PF00067">
    <property type="entry name" value="p450"/>
    <property type="match status" value="1"/>
</dbReference>
<reference evidence="11" key="1">
    <citation type="submission" date="2016-10" db="EMBL/GenBank/DDBJ databases">
        <authorList>
            <person name="Varghese N."/>
            <person name="Submissions S."/>
        </authorList>
    </citation>
    <scope>NUCLEOTIDE SEQUENCE [LARGE SCALE GENOMIC DNA]</scope>
    <source>
        <strain evidence="11">CGMCC 4.2126</strain>
    </source>
</reference>
<dbReference type="GO" id="GO:0016705">
    <property type="term" value="F:oxidoreductase activity, acting on paired donors, with incorporation or reduction of molecular oxygen"/>
    <property type="evidence" value="ECO:0007669"/>
    <property type="project" value="InterPro"/>
</dbReference>
<sequence>MTVTGRGADAVPKRSSPASGTRRVPPGPPFWAGPSLFKKLATDRLGMMTLAATYGDAARLSIGPKTLYFFNHPDHAKHVLADNSGNYHKGVGLVQARRAIGDGLLTSEGDLWRKQRRMIQPVFQNKRISQQAGVIATEAANLVDRLRAHAGGQPVDVVQEMTSLSLGVLGRTLLDADLGAFSSIGHSFEAVQDQAMFELVTLSKVPMWVPLPKQLRFRRARGELQRIVDHLVADRLARSGDGGDDVVSRLIASTRQEADPRVGRQRMRDELVTLLLAGHETTASTLSWTFYLIDRHPEVRERLHAEAVEVLGDRLPAYEDLHRLKYTAMVVEEVMRLYPPVWMLPREAQGDDEIGGYRVPAGSDVLISPYTLHRHPAFWDAPDRFDPDRFDPDRPTGRPRYAYIPFGAGPRFCVGNHLGMMEATFVIAMVARDLRLAGVPGHRVVPEPMLSLRVRGGLPMSVHSATGTRVPRPRAGSRQGGE</sequence>
<dbReference type="GO" id="GO:0005506">
    <property type="term" value="F:iron ion binding"/>
    <property type="evidence" value="ECO:0007669"/>
    <property type="project" value="InterPro"/>
</dbReference>
<evidence type="ECO:0000256" key="6">
    <source>
        <dbReference type="ARBA" id="ARBA00023033"/>
    </source>
</evidence>
<dbReference type="SUPFAM" id="SSF48264">
    <property type="entry name" value="Cytochrome P450"/>
    <property type="match status" value="1"/>
</dbReference>
<keyword evidence="6 8" id="KW-0503">Monooxygenase</keyword>
<dbReference type="InterPro" id="IPR001128">
    <property type="entry name" value="Cyt_P450"/>
</dbReference>
<evidence type="ECO:0000256" key="1">
    <source>
        <dbReference type="ARBA" id="ARBA00010617"/>
    </source>
</evidence>
<gene>
    <name evidence="10" type="ORF">SAMN05216275_14510</name>
</gene>
<dbReference type="InterPro" id="IPR036396">
    <property type="entry name" value="Cyt_P450_sf"/>
</dbReference>
<proteinExistence type="inferred from homology"/>
<dbReference type="Gene3D" id="1.10.630.10">
    <property type="entry name" value="Cytochrome P450"/>
    <property type="match status" value="1"/>
</dbReference>
<dbReference type="InterPro" id="IPR050196">
    <property type="entry name" value="Cytochrome_P450_Monoox"/>
</dbReference>
<protein>
    <submittedName>
        <fullName evidence="10">Cytochrome P450</fullName>
    </submittedName>
</protein>
<dbReference type="CDD" id="cd20620">
    <property type="entry name" value="CYP132-like"/>
    <property type="match status" value="1"/>
</dbReference>
<dbReference type="EMBL" id="FOQY01000045">
    <property type="protein sequence ID" value="SFK98419.1"/>
    <property type="molecule type" value="Genomic_DNA"/>
</dbReference>
<feature type="binding site" description="axial binding residue" evidence="7">
    <location>
        <position position="413"/>
    </location>
    <ligand>
        <name>heme</name>
        <dbReference type="ChEBI" id="CHEBI:30413"/>
    </ligand>
    <ligandPart>
        <name>Fe</name>
        <dbReference type="ChEBI" id="CHEBI:18248"/>
    </ligandPart>
</feature>
<evidence type="ECO:0000256" key="5">
    <source>
        <dbReference type="ARBA" id="ARBA00023004"/>
    </source>
</evidence>
<evidence type="ECO:0000256" key="7">
    <source>
        <dbReference type="PIRSR" id="PIRSR602401-1"/>
    </source>
</evidence>
<dbReference type="PRINTS" id="PR00463">
    <property type="entry name" value="EP450I"/>
</dbReference>
<feature type="region of interest" description="Disordered" evidence="9">
    <location>
        <begin position="460"/>
        <end position="482"/>
    </location>
</feature>
<dbReference type="PRINTS" id="PR00385">
    <property type="entry name" value="P450"/>
</dbReference>